<protein>
    <submittedName>
        <fullName evidence="2">Uncharacterized protein</fullName>
    </submittedName>
</protein>
<keyword evidence="1" id="KW-0812">Transmembrane</keyword>
<keyword evidence="1" id="KW-1133">Transmembrane helix</keyword>
<evidence type="ECO:0000313" key="2">
    <source>
        <dbReference type="EMBL" id="ARQ11551.1"/>
    </source>
</evidence>
<dbReference type="EMBL" id="CP020906">
    <property type="protein sequence ID" value="ARQ11551.1"/>
    <property type="molecule type" value="Genomic_DNA"/>
</dbReference>
<reference evidence="2 3" key="1">
    <citation type="submission" date="2017-04" db="EMBL/GenBank/DDBJ databases">
        <title>Complete genome sequences of Rhizobium genomic linages associated to common bean (phaseolus vulgaris).</title>
        <authorList>
            <person name="Santamaria R.I."/>
            <person name="Bustos P."/>
            <person name="Perez-Carrascal O."/>
            <person name="Martinez-Flores I."/>
            <person name="Juarez S."/>
            <person name="Lozano L."/>
            <person name="Miranda F."/>
            <person name="Vinuesa P."/>
            <person name="Martinez-Romero E."/>
            <person name="Cevallos M.A."/>
            <person name="Romero D."/>
            <person name="Davila G."/>
            <person name="Gonzalez V."/>
        </authorList>
    </citation>
    <scope>NUCLEOTIDE SEQUENCE [LARGE SCALE GENOMIC DNA]</scope>
    <source>
        <strain evidence="2 3">NXC12</strain>
    </source>
</reference>
<organism evidence="2 3">
    <name type="scientific">Rhizobium etli</name>
    <dbReference type="NCBI Taxonomy" id="29449"/>
    <lineage>
        <taxon>Bacteria</taxon>
        <taxon>Pseudomonadati</taxon>
        <taxon>Pseudomonadota</taxon>
        <taxon>Alphaproteobacteria</taxon>
        <taxon>Hyphomicrobiales</taxon>
        <taxon>Rhizobiaceae</taxon>
        <taxon>Rhizobium/Agrobacterium group</taxon>
        <taxon>Rhizobium</taxon>
    </lineage>
</organism>
<proteinExistence type="predicted"/>
<dbReference type="Proteomes" id="UP000194159">
    <property type="component" value="Chromosome"/>
</dbReference>
<sequence length="46" mass="5121">MEEMMQSVGIKLAAVMFSLAVWAVIIAAASHLYAMKMPILHLALYR</sequence>
<evidence type="ECO:0000313" key="3">
    <source>
        <dbReference type="Proteomes" id="UP000194159"/>
    </source>
</evidence>
<evidence type="ECO:0000256" key="1">
    <source>
        <dbReference type="SAM" id="Phobius"/>
    </source>
</evidence>
<dbReference type="AlphaFoldDB" id="A0AAN1BJG9"/>
<feature type="transmembrane region" description="Helical" evidence="1">
    <location>
        <begin position="12"/>
        <end position="34"/>
    </location>
</feature>
<name>A0AAN1BJG9_RHIET</name>
<accession>A0AAN1BJG9</accession>
<gene>
    <name evidence="2" type="ORF">NXC12_CH03579</name>
</gene>
<keyword evidence="1" id="KW-0472">Membrane</keyword>